<dbReference type="EC" id="2.7.10.2" evidence="1"/>
<dbReference type="PRINTS" id="PR00109">
    <property type="entry name" value="TYRKINASE"/>
</dbReference>
<evidence type="ECO:0000256" key="3">
    <source>
        <dbReference type="ARBA" id="ARBA00022679"/>
    </source>
</evidence>
<dbReference type="InterPro" id="IPR008266">
    <property type="entry name" value="Tyr_kinase_AS"/>
</dbReference>
<feature type="domain" description="CRIB" evidence="12">
    <location>
        <begin position="701"/>
        <end position="715"/>
    </location>
</feature>
<dbReference type="GO" id="GO:0004715">
    <property type="term" value="F:non-membrane spanning protein tyrosine kinase activity"/>
    <property type="evidence" value="ECO:0007669"/>
    <property type="project" value="UniProtKB-EC"/>
</dbReference>
<dbReference type="PROSITE" id="PS50011">
    <property type="entry name" value="PROTEIN_KINASE_DOM"/>
    <property type="match status" value="1"/>
</dbReference>
<evidence type="ECO:0000256" key="1">
    <source>
        <dbReference type="ARBA" id="ARBA00011903"/>
    </source>
</evidence>
<name>A0A4S2LRW3_OPIFE</name>
<dbReference type="InterPro" id="IPR036028">
    <property type="entry name" value="SH3-like_dom_sf"/>
</dbReference>
<dbReference type="PROSITE" id="PS00107">
    <property type="entry name" value="PROTEIN_KINASE_ATP"/>
    <property type="match status" value="1"/>
</dbReference>
<keyword evidence="5" id="KW-0418">Kinase</keyword>
<organism evidence="13 14">
    <name type="scientific">Opisthorchis felineus</name>
    <dbReference type="NCBI Taxonomy" id="147828"/>
    <lineage>
        <taxon>Eukaryota</taxon>
        <taxon>Metazoa</taxon>
        <taxon>Spiralia</taxon>
        <taxon>Lophotrochozoa</taxon>
        <taxon>Platyhelminthes</taxon>
        <taxon>Trematoda</taxon>
        <taxon>Digenea</taxon>
        <taxon>Opisthorchiida</taxon>
        <taxon>Opisthorchiata</taxon>
        <taxon>Opisthorchiidae</taxon>
        <taxon>Opisthorchis</taxon>
    </lineage>
</organism>
<dbReference type="GO" id="GO:0005524">
    <property type="term" value="F:ATP binding"/>
    <property type="evidence" value="ECO:0007669"/>
    <property type="project" value="UniProtKB-UniRule"/>
</dbReference>
<dbReference type="Pfam" id="PF22931">
    <property type="entry name" value="SAM_TNK"/>
    <property type="match status" value="1"/>
</dbReference>
<dbReference type="InterPro" id="IPR001245">
    <property type="entry name" value="Ser-Thr/Tyr_kinase_cat_dom"/>
</dbReference>
<dbReference type="FunFam" id="1.10.510.10:FF:000521">
    <property type="entry name" value="Tyrosine-protein kinase pr2"/>
    <property type="match status" value="1"/>
</dbReference>
<dbReference type="InterPro" id="IPR017441">
    <property type="entry name" value="Protein_kinase_ATP_BS"/>
</dbReference>
<feature type="compositionally biased region" description="Basic and acidic residues" evidence="10">
    <location>
        <begin position="1367"/>
        <end position="1377"/>
    </location>
</feature>
<feature type="compositionally biased region" description="Low complexity" evidence="10">
    <location>
        <begin position="1114"/>
        <end position="1125"/>
    </location>
</feature>
<dbReference type="InterPro" id="IPR050198">
    <property type="entry name" value="Non-receptor_tyrosine_kinases"/>
</dbReference>
<evidence type="ECO:0000256" key="2">
    <source>
        <dbReference type="ARBA" id="ARBA00022443"/>
    </source>
</evidence>
<proteinExistence type="predicted"/>
<dbReference type="Proteomes" id="UP000308267">
    <property type="component" value="Unassembled WGS sequence"/>
</dbReference>
<feature type="binding site" evidence="9">
    <location>
        <position position="285"/>
    </location>
    <ligand>
        <name>ATP</name>
        <dbReference type="ChEBI" id="CHEBI:30616"/>
    </ligand>
</feature>
<evidence type="ECO:0000259" key="11">
    <source>
        <dbReference type="PROSITE" id="PS50011"/>
    </source>
</evidence>
<feature type="region of interest" description="Disordered" evidence="10">
    <location>
        <begin position="1323"/>
        <end position="1377"/>
    </location>
</feature>
<evidence type="ECO:0000313" key="14">
    <source>
        <dbReference type="Proteomes" id="UP000308267"/>
    </source>
</evidence>
<dbReference type="GO" id="GO:0004674">
    <property type="term" value="F:protein serine/threonine kinase activity"/>
    <property type="evidence" value="ECO:0007669"/>
    <property type="project" value="UniProtKB-EC"/>
</dbReference>
<dbReference type="InterPro" id="IPR020635">
    <property type="entry name" value="Tyr_kinase_cat_dom"/>
</dbReference>
<feature type="compositionally biased region" description="Basic and acidic residues" evidence="10">
    <location>
        <begin position="538"/>
        <end position="557"/>
    </location>
</feature>
<sequence length="1377" mass="148804">MLSVPHARESLTLSRSCVGSGQRRLSPTPSEQSYQTIETHPASLFSVSQADAGSDSLSLTTTVTGDLVGGGIWDRSQSIMPLGCAFGRGQVSNFIDLGTQRPSACGEKGLFEFLKEAELDHYYTALTTHLKIRSVEQIKYVDDSDLTELGFSRPEQRRLRKFFKRECPQTTMGKLRKRLSRSTGATRSVSVSRTVDKVLGPDAVAPTVRFTSVDHTPTYEEGRNWDNSRANVRVGESVVGGGTLYRIIPARQLEIGANLGEGEFGKVFQGVWRPEFGGVVQVAVKIVETHRLTDNTDEFLNEVGVMHRLNHPDIVRLYGISVEPDVVKIVTELAPLRSLLECLREPELRPSFPVPVLHRFAVQVARGMAYLEEHGLVHRDLAARNLLVFSKDLVKISDFGMSRALQLSKSYYQSNFNVSLKLPIAWCAPECIHDLQFSTASDIWAYGVTLWEMFTYGFTPWAGLTGRQVLETIDMPRSARLDQPDACPDAIYDAVMRACWTHEPRARPTFSQLVAMLPRLCPERWLAVRAYRSEMEMADSDRDDDKSLTNGAVHEHPSPFALPPSRSLGRHLSVRENELVYVLGKRSSHLWKVVSHQTGLVGCLPTSILKPYSFDSSASKDGSSKLGDRTVIGGPLSSGNHSVAGGTLLPPKSLLRLSRRASLSDLSFRKTVSRLGKFGSSVTTNAGHNGTRISRLTADKISLPQNDFRHVAHVGSDGTVFGEVDFTQANGSQDGLDIVRCSQKVARSPSNVSETTVNNFESLGKPISRRDFSPPVSEKTSGAKSVPKLDFKMQSSTNGESNGYALDDLFKSETESDLGSMGLYFGTSLLDEVFKCFSIDPNETGIKLEPDSSDTSLPKDTAVGDAFGDRSVRHVSAICTSNPSAQTEPTPPDPPNHLKNSVTALSVSNTSSEPCTLPTSPSYPVSLVSVASGKQPAIDGRESRAPTRSATTVITSVDAPCMTPSLRARWKRSTFGSLRRRSSSVSKVPITATTTSYGLTGTLGRKCSEPPEGLNSRNRLTISPPVLISKPLLPDPVVDTVSLCSRPISVTSSTMSSVGALSSASQSSSLTIVSSTNGQLPSTTDKQPTGEAAKSSESFTYIRHGINSGEDGLSTHSSVSPTPSLSSLNAVSRNVVISTNPTPNLGLRTLRGGGDVVFRASTSTASGTLSQRRKIMLCGSAATSFANDTRPPISRIREPTPTGTSRVTDYLANARVTGALLSRLDGLPAGRSHEEHTVEQKSLGRRMSLTSTISSSSSESSPLSAQSPMISPSRIPNAPVSPTRLVARRSSQPPSAVPCRALELDGNIASFWGSTFADMLNGDSKPKDTNADATLSRTPSSELRTTLKSSPFKSPYTSSLVSKSRHQAKDVDELVAM</sequence>
<dbReference type="SMART" id="SM00285">
    <property type="entry name" value="PBD"/>
    <property type="match status" value="1"/>
</dbReference>
<protein>
    <recommendedName>
        <fullName evidence="1">non-specific protein-tyrosine kinase</fullName>
        <ecNumber evidence="1">2.7.10.2</ecNumber>
    </recommendedName>
</protein>
<dbReference type="InterPro" id="IPR011009">
    <property type="entry name" value="Kinase-like_dom_sf"/>
</dbReference>
<keyword evidence="14" id="KW-1185">Reference proteome</keyword>
<dbReference type="CDD" id="cd09539">
    <property type="entry name" value="SAM_TNK-like"/>
    <property type="match status" value="1"/>
</dbReference>
<dbReference type="Pfam" id="PF07714">
    <property type="entry name" value="PK_Tyr_Ser-Thr"/>
    <property type="match status" value="1"/>
</dbReference>
<keyword evidence="6 9" id="KW-0067">ATP-binding</keyword>
<dbReference type="PROSITE" id="PS00109">
    <property type="entry name" value="PROTEIN_KINASE_TYR"/>
    <property type="match status" value="1"/>
</dbReference>
<dbReference type="Gene3D" id="1.10.510.10">
    <property type="entry name" value="Transferase(Phosphotransferase) domain 1"/>
    <property type="match status" value="1"/>
</dbReference>
<evidence type="ECO:0000313" key="13">
    <source>
        <dbReference type="EMBL" id="TGZ63537.1"/>
    </source>
</evidence>
<dbReference type="Gene3D" id="3.30.200.20">
    <property type="entry name" value="Phosphorylase Kinase, domain 1"/>
    <property type="match status" value="1"/>
</dbReference>
<keyword evidence="4 9" id="KW-0547">Nucleotide-binding</keyword>
<dbReference type="InterPro" id="IPR055175">
    <property type="entry name" value="ACK/TNK-like_SAM"/>
</dbReference>
<evidence type="ECO:0000256" key="7">
    <source>
        <dbReference type="ARBA" id="ARBA00023137"/>
    </source>
</evidence>
<dbReference type="PANTHER" id="PTHR24418">
    <property type="entry name" value="TYROSINE-PROTEIN KINASE"/>
    <property type="match status" value="1"/>
</dbReference>
<feature type="region of interest" description="Disordered" evidence="10">
    <location>
        <begin position="538"/>
        <end position="564"/>
    </location>
</feature>
<dbReference type="SUPFAM" id="SSF50044">
    <property type="entry name" value="SH3-domain"/>
    <property type="match status" value="1"/>
</dbReference>
<evidence type="ECO:0000256" key="10">
    <source>
        <dbReference type="SAM" id="MobiDB-lite"/>
    </source>
</evidence>
<accession>A0A4S2LRW3</accession>
<evidence type="ECO:0000256" key="6">
    <source>
        <dbReference type="ARBA" id="ARBA00022840"/>
    </source>
</evidence>
<feature type="compositionally biased region" description="Polar residues" evidence="10">
    <location>
        <begin position="1077"/>
        <end position="1087"/>
    </location>
</feature>
<feature type="compositionally biased region" description="Polar residues" evidence="10">
    <location>
        <begin position="1331"/>
        <end position="1362"/>
    </location>
</feature>
<dbReference type="SUPFAM" id="SSF56112">
    <property type="entry name" value="Protein kinase-like (PK-like)"/>
    <property type="match status" value="1"/>
</dbReference>
<dbReference type="InterPro" id="IPR049587">
    <property type="entry name" value="TNK-like_SAM"/>
</dbReference>
<dbReference type="InterPro" id="IPR000095">
    <property type="entry name" value="CRIB_dom"/>
</dbReference>
<dbReference type="InterPro" id="IPR000719">
    <property type="entry name" value="Prot_kinase_dom"/>
</dbReference>
<evidence type="ECO:0000256" key="5">
    <source>
        <dbReference type="ARBA" id="ARBA00022777"/>
    </source>
</evidence>
<comment type="catalytic activity">
    <reaction evidence="8">
        <text>L-threonyl-[protein] + ATP = O-phospho-L-threonyl-[protein] + ADP + H(+)</text>
        <dbReference type="Rhea" id="RHEA:46608"/>
        <dbReference type="Rhea" id="RHEA-COMP:11060"/>
        <dbReference type="Rhea" id="RHEA-COMP:11605"/>
        <dbReference type="ChEBI" id="CHEBI:15378"/>
        <dbReference type="ChEBI" id="CHEBI:30013"/>
        <dbReference type="ChEBI" id="CHEBI:30616"/>
        <dbReference type="ChEBI" id="CHEBI:61977"/>
        <dbReference type="ChEBI" id="CHEBI:456216"/>
        <dbReference type="EC" id="2.7.11.1"/>
    </reaction>
</comment>
<dbReference type="OrthoDB" id="4062651at2759"/>
<gene>
    <name evidence="13" type="ORF">CRM22_006872</name>
</gene>
<feature type="region of interest" description="Disordered" evidence="10">
    <location>
        <begin position="1227"/>
        <end position="1296"/>
    </location>
</feature>
<evidence type="ECO:0000256" key="9">
    <source>
        <dbReference type="PROSITE-ProRule" id="PRU10141"/>
    </source>
</evidence>
<keyword evidence="7" id="KW-0829">Tyrosine-protein kinase</keyword>
<feature type="domain" description="Protein kinase" evidence="11">
    <location>
        <begin position="253"/>
        <end position="520"/>
    </location>
</feature>
<keyword evidence="3" id="KW-0808">Transferase</keyword>
<feature type="region of interest" description="Disordered" evidence="10">
    <location>
        <begin position="1070"/>
        <end position="1125"/>
    </location>
</feature>
<dbReference type="PROSITE" id="PS50108">
    <property type="entry name" value="CRIB"/>
    <property type="match status" value="1"/>
</dbReference>
<dbReference type="EMBL" id="SJOL01007141">
    <property type="protein sequence ID" value="TGZ63537.1"/>
    <property type="molecule type" value="Genomic_DNA"/>
</dbReference>
<evidence type="ECO:0000259" key="12">
    <source>
        <dbReference type="PROSITE" id="PS50108"/>
    </source>
</evidence>
<keyword evidence="2" id="KW-0728">SH3 domain</keyword>
<dbReference type="SMART" id="SM00219">
    <property type="entry name" value="TyrKc"/>
    <property type="match status" value="1"/>
</dbReference>
<evidence type="ECO:0000256" key="4">
    <source>
        <dbReference type="ARBA" id="ARBA00022741"/>
    </source>
</evidence>
<reference evidence="13 14" key="1">
    <citation type="journal article" date="2019" name="BMC Genomics">
        <title>New insights from Opisthorchis felineus genome: update on genomics of the epidemiologically important liver flukes.</title>
        <authorList>
            <person name="Ershov N.I."/>
            <person name="Mordvinov V.A."/>
            <person name="Prokhortchouk E.B."/>
            <person name="Pakharukova M.Y."/>
            <person name="Gunbin K.V."/>
            <person name="Ustyantsev K."/>
            <person name="Genaev M.A."/>
            <person name="Blinov A.G."/>
            <person name="Mazur A."/>
            <person name="Boulygina E."/>
            <person name="Tsygankova S."/>
            <person name="Khrameeva E."/>
            <person name="Chekanov N."/>
            <person name="Fan G."/>
            <person name="Xiao A."/>
            <person name="Zhang H."/>
            <person name="Xu X."/>
            <person name="Yang H."/>
            <person name="Solovyev V."/>
            <person name="Lee S.M."/>
            <person name="Liu X."/>
            <person name="Afonnikov D.A."/>
            <person name="Skryabin K.G."/>
        </authorList>
    </citation>
    <scope>NUCLEOTIDE SEQUENCE [LARGE SCALE GENOMIC DNA]</scope>
    <source>
        <strain evidence="13">AK-0245</strain>
        <tissue evidence="13">Whole organism</tissue>
    </source>
</reference>
<evidence type="ECO:0000256" key="8">
    <source>
        <dbReference type="ARBA" id="ARBA00047899"/>
    </source>
</evidence>
<dbReference type="STRING" id="147828.A0A4S2LRW3"/>
<comment type="caution">
    <text evidence="13">The sequence shown here is derived from an EMBL/GenBank/DDBJ whole genome shotgun (WGS) entry which is preliminary data.</text>
</comment>
<feature type="compositionally biased region" description="Low complexity" evidence="10">
    <location>
        <begin position="1248"/>
        <end position="1268"/>
    </location>
</feature>